<dbReference type="PANTHER" id="PTHR43591">
    <property type="entry name" value="METHYLTRANSFERASE"/>
    <property type="match status" value="1"/>
</dbReference>
<name>A0ABV8A5Q4_9DEIO</name>
<comment type="caution">
    <text evidence="2">The sequence shown here is derived from an EMBL/GenBank/DDBJ whole genome shotgun (WGS) entry which is preliminary data.</text>
</comment>
<dbReference type="InterPro" id="IPR013216">
    <property type="entry name" value="Methyltransf_11"/>
</dbReference>
<keyword evidence="2" id="KW-0489">Methyltransferase</keyword>
<dbReference type="GO" id="GO:0008168">
    <property type="term" value="F:methyltransferase activity"/>
    <property type="evidence" value="ECO:0007669"/>
    <property type="project" value="UniProtKB-KW"/>
</dbReference>
<keyword evidence="2" id="KW-0808">Transferase</keyword>
<evidence type="ECO:0000259" key="1">
    <source>
        <dbReference type="Pfam" id="PF08241"/>
    </source>
</evidence>
<accession>A0ABV8A5Q4</accession>
<proteinExistence type="predicted"/>
<reference evidence="3" key="1">
    <citation type="journal article" date="2019" name="Int. J. Syst. Evol. Microbiol.">
        <title>The Global Catalogue of Microorganisms (GCM) 10K type strain sequencing project: providing services to taxonomists for standard genome sequencing and annotation.</title>
        <authorList>
            <consortium name="The Broad Institute Genomics Platform"/>
            <consortium name="The Broad Institute Genome Sequencing Center for Infectious Disease"/>
            <person name="Wu L."/>
            <person name="Ma J."/>
        </authorList>
    </citation>
    <scope>NUCLEOTIDE SEQUENCE [LARGE SCALE GENOMIC DNA]</scope>
    <source>
        <strain evidence="3">CCTCC AB 2013263</strain>
    </source>
</reference>
<dbReference type="SUPFAM" id="SSF53335">
    <property type="entry name" value="S-adenosyl-L-methionine-dependent methyltransferases"/>
    <property type="match status" value="1"/>
</dbReference>
<organism evidence="2 3">
    <name type="scientific">Deinococcus antarcticus</name>
    <dbReference type="NCBI Taxonomy" id="1298767"/>
    <lineage>
        <taxon>Bacteria</taxon>
        <taxon>Thermotogati</taxon>
        <taxon>Deinococcota</taxon>
        <taxon>Deinococci</taxon>
        <taxon>Deinococcales</taxon>
        <taxon>Deinococcaceae</taxon>
        <taxon>Deinococcus</taxon>
    </lineage>
</organism>
<feature type="domain" description="Methyltransferase type 11" evidence="1">
    <location>
        <begin position="74"/>
        <end position="170"/>
    </location>
</feature>
<dbReference type="RefSeq" id="WP_380076721.1">
    <property type="nucleotide sequence ID" value="NZ_JBHRZF010000081.1"/>
</dbReference>
<dbReference type="CDD" id="cd02440">
    <property type="entry name" value="AdoMet_MTases"/>
    <property type="match status" value="1"/>
</dbReference>
<evidence type="ECO:0000313" key="2">
    <source>
        <dbReference type="EMBL" id="MFC3860581.1"/>
    </source>
</evidence>
<dbReference type="EC" id="2.1.1.-" evidence="2"/>
<dbReference type="Pfam" id="PF08241">
    <property type="entry name" value="Methyltransf_11"/>
    <property type="match status" value="1"/>
</dbReference>
<evidence type="ECO:0000313" key="3">
    <source>
        <dbReference type="Proteomes" id="UP001595748"/>
    </source>
</evidence>
<protein>
    <submittedName>
        <fullName evidence="2">Class I SAM-dependent methyltransferase</fullName>
        <ecNumber evidence="2">2.1.1.-</ecNumber>
    </submittedName>
</protein>
<gene>
    <name evidence="2" type="ORF">ACFOPQ_07360</name>
</gene>
<dbReference type="Gene3D" id="3.40.50.150">
    <property type="entry name" value="Vaccinia Virus protein VP39"/>
    <property type="match status" value="1"/>
</dbReference>
<dbReference type="GO" id="GO:0032259">
    <property type="term" value="P:methylation"/>
    <property type="evidence" value="ECO:0007669"/>
    <property type="project" value="UniProtKB-KW"/>
</dbReference>
<dbReference type="EMBL" id="JBHRZF010000081">
    <property type="protein sequence ID" value="MFC3860581.1"/>
    <property type="molecule type" value="Genomic_DNA"/>
</dbReference>
<keyword evidence="3" id="KW-1185">Reference proteome</keyword>
<sequence>MPQPKRYAAPGPSAKWRIVRPAAFLTGWCMEEIRAYYEQDREHDRLTRGLGLVEFPRTLEILGRVLPQPPAVVVDVGGGTGVYARELLRQGYAVHLLDAMPTHVRRVQADETLSALSSVTLGDARQLPYPDASADAALLLGPLYHLQDPADRAAALREAHRVLKPGGIIVTAMIPRAAMILGDFSNHLPDEKYCRPMREQTYLTGRQDNPELRRGYFTAAYFHQPEELEQELHTAGFRDVGLYAVEGPAAIIPDLNAVMSDPAKRGGVLAAARLTEQDRTLMGFSPHTLAVGRKPVRPDSAGLLLGEGP</sequence>
<dbReference type="Proteomes" id="UP001595748">
    <property type="component" value="Unassembled WGS sequence"/>
</dbReference>
<dbReference type="InterPro" id="IPR029063">
    <property type="entry name" value="SAM-dependent_MTases_sf"/>
</dbReference>